<comment type="caution">
    <text evidence="1">The sequence shown here is derived from an EMBL/GenBank/DDBJ whole genome shotgun (WGS) entry which is preliminary data.</text>
</comment>
<protein>
    <recommendedName>
        <fullName evidence="3">Transposase</fullName>
    </recommendedName>
</protein>
<evidence type="ECO:0008006" key="3">
    <source>
        <dbReference type="Google" id="ProtNLM"/>
    </source>
</evidence>
<reference evidence="2" key="1">
    <citation type="journal article" date="2019" name="Int. J. Syst. Evol. Microbiol.">
        <title>The Global Catalogue of Microorganisms (GCM) 10K type strain sequencing project: providing services to taxonomists for standard genome sequencing and annotation.</title>
        <authorList>
            <consortium name="The Broad Institute Genomics Platform"/>
            <consortium name="The Broad Institute Genome Sequencing Center for Infectious Disease"/>
            <person name="Wu L."/>
            <person name="Ma J."/>
        </authorList>
    </citation>
    <scope>NUCLEOTIDE SEQUENCE [LARGE SCALE GENOMIC DNA]</scope>
    <source>
        <strain evidence="2">JCM 17214</strain>
    </source>
</reference>
<accession>A0ABP7N9J0</accession>
<sequence length="63" mass="7017">MLGSTIQPAIGNPSVYAPDLLQAERLRLLTLVRARGRNQRGCYAAIKMIARIHEVLEKEVTDV</sequence>
<dbReference type="RefSeq" id="WP_345114494.1">
    <property type="nucleotide sequence ID" value="NZ_BAABDH010000041.1"/>
</dbReference>
<dbReference type="Proteomes" id="UP001499909">
    <property type="component" value="Unassembled WGS sequence"/>
</dbReference>
<evidence type="ECO:0000313" key="1">
    <source>
        <dbReference type="EMBL" id="GAA3940669.1"/>
    </source>
</evidence>
<proteinExistence type="predicted"/>
<keyword evidence="2" id="KW-1185">Reference proteome</keyword>
<dbReference type="EMBL" id="BAABDH010000041">
    <property type="protein sequence ID" value="GAA3940669.1"/>
    <property type="molecule type" value="Genomic_DNA"/>
</dbReference>
<gene>
    <name evidence="1" type="ORF">GCM10022406_25810</name>
</gene>
<name>A0ABP7N9J0_9BACT</name>
<evidence type="ECO:0000313" key="2">
    <source>
        <dbReference type="Proteomes" id="UP001499909"/>
    </source>
</evidence>
<organism evidence="1 2">
    <name type="scientific">Hymenobacter algoricola</name>
    <dbReference type="NCBI Taxonomy" id="486267"/>
    <lineage>
        <taxon>Bacteria</taxon>
        <taxon>Pseudomonadati</taxon>
        <taxon>Bacteroidota</taxon>
        <taxon>Cytophagia</taxon>
        <taxon>Cytophagales</taxon>
        <taxon>Hymenobacteraceae</taxon>
        <taxon>Hymenobacter</taxon>
    </lineage>
</organism>